<dbReference type="Pfam" id="PF01547">
    <property type="entry name" value="SBP_bac_1"/>
    <property type="match status" value="1"/>
</dbReference>
<dbReference type="PATRIC" id="fig|29343.3.peg.851"/>
<dbReference type="KEGG" id="ccel:CCDG5_0806"/>
<keyword evidence="3" id="KW-1185">Reference proteome</keyword>
<accession>A0A078KS31</accession>
<dbReference type="HOGENOM" id="CLU_031285_12_0_9"/>
<feature type="chain" id="PRO_5038981227" evidence="1">
    <location>
        <begin position="23"/>
        <end position="434"/>
    </location>
</feature>
<feature type="signal peptide" evidence="1">
    <location>
        <begin position="1"/>
        <end position="22"/>
    </location>
</feature>
<protein>
    <submittedName>
        <fullName evidence="2">Sugar ABC transporter periplasmic protein</fullName>
    </submittedName>
</protein>
<dbReference type="EMBL" id="LM995447">
    <property type="protein sequence ID" value="CDZ23935.1"/>
    <property type="molecule type" value="Genomic_DNA"/>
</dbReference>
<dbReference type="Gene3D" id="3.40.190.10">
    <property type="entry name" value="Periplasmic binding protein-like II"/>
    <property type="match status" value="2"/>
</dbReference>
<dbReference type="PROSITE" id="PS51257">
    <property type="entry name" value="PROKAR_LIPOPROTEIN"/>
    <property type="match status" value="1"/>
</dbReference>
<sequence>MNKVLKKVIVGALSATMVLSMAGCSKNSSSNTTSGSQSGSADQQVTLKLWHIWAADSESSKKPFLKVLDNFQKEHPNIKLDVDATENETFKTKIRTAVAANEAPDIFTYWAGGYMKNFVTSGKLLALDDYLNDGTKDKLLEGTLANMTFDGKVYGLPHTMDVGTFFVNQELFDKYNIKVPTTYDELVDACKKFRAAGVKTPMAVGAKEAWCIDMYLDILQVRSAGYDACINALSGKGSYEDPGIIDGARRLQELVKMGAFGDSPMSISRDESEVPFYNGEVPMYFNGSWTIGNIARSDKVKDKIKIVPFPKVGDKSDSTDLTGGVAGTFVVSANTKYKDQAVTCLKYIAQGFAKEAFEAGVSLPAWKIDIDESKVDPLTKQLMTLTDSAKTYTLWWNTYLEGSKSELYMNKSSELFALKITPEQYAKDLQTMNS</sequence>
<dbReference type="InterPro" id="IPR006059">
    <property type="entry name" value="SBP"/>
</dbReference>
<evidence type="ECO:0000313" key="2">
    <source>
        <dbReference type="EMBL" id="CDZ23935.1"/>
    </source>
</evidence>
<organism evidence="2 3">
    <name type="scientific">[Clostridium] cellulosi</name>
    <dbReference type="NCBI Taxonomy" id="29343"/>
    <lineage>
        <taxon>Bacteria</taxon>
        <taxon>Bacillati</taxon>
        <taxon>Bacillota</taxon>
        <taxon>Clostridia</taxon>
        <taxon>Eubacteriales</taxon>
        <taxon>Oscillospiraceae</taxon>
        <taxon>Oscillospiraceae incertae sedis</taxon>
    </lineage>
</organism>
<dbReference type="STRING" id="29343.CCDG5_0806"/>
<evidence type="ECO:0000256" key="1">
    <source>
        <dbReference type="SAM" id="SignalP"/>
    </source>
</evidence>
<evidence type="ECO:0000313" key="3">
    <source>
        <dbReference type="Proteomes" id="UP000032431"/>
    </source>
</evidence>
<dbReference type="SUPFAM" id="SSF53850">
    <property type="entry name" value="Periplasmic binding protein-like II"/>
    <property type="match status" value="1"/>
</dbReference>
<dbReference type="AlphaFoldDB" id="A0A078KS31"/>
<dbReference type="Proteomes" id="UP000032431">
    <property type="component" value="Chromosome I"/>
</dbReference>
<dbReference type="OrthoDB" id="1824059at2"/>
<name>A0A078KS31_9FIRM</name>
<keyword evidence="1" id="KW-0732">Signal</keyword>
<dbReference type="InterPro" id="IPR050490">
    <property type="entry name" value="Bact_solute-bd_prot1"/>
</dbReference>
<proteinExistence type="predicted"/>
<reference evidence="3" key="1">
    <citation type="submission" date="2014-07" db="EMBL/GenBank/DDBJ databases">
        <authorList>
            <person name="Wibberg D."/>
        </authorList>
    </citation>
    <scope>NUCLEOTIDE SEQUENCE [LARGE SCALE GENOMIC DNA]</scope>
    <source>
        <strain evidence="3">DG5</strain>
    </source>
</reference>
<dbReference type="PANTHER" id="PTHR43649">
    <property type="entry name" value="ARABINOSE-BINDING PROTEIN-RELATED"/>
    <property type="match status" value="1"/>
</dbReference>
<gene>
    <name evidence="2" type="ORF">CCDG5_0806</name>
</gene>